<feature type="transmembrane region" description="Helical" evidence="2">
    <location>
        <begin position="1239"/>
        <end position="1260"/>
    </location>
</feature>
<dbReference type="PANTHER" id="PTHR43685">
    <property type="entry name" value="GLYCOSYLTRANSFERASE"/>
    <property type="match status" value="1"/>
</dbReference>
<dbReference type="PANTHER" id="PTHR43685:SF3">
    <property type="entry name" value="SLR2126 PROTEIN"/>
    <property type="match status" value="1"/>
</dbReference>
<feature type="transmembrane region" description="Helical" evidence="2">
    <location>
        <begin position="952"/>
        <end position="971"/>
    </location>
</feature>
<dbReference type="RefSeq" id="WP_265383651.1">
    <property type="nucleotide sequence ID" value="NZ_CP110615.1"/>
</dbReference>
<evidence type="ECO:0000256" key="2">
    <source>
        <dbReference type="SAM" id="Phobius"/>
    </source>
</evidence>
<keyword evidence="2" id="KW-0812">Transmembrane</keyword>
<dbReference type="Pfam" id="PF13641">
    <property type="entry name" value="Glyco_tranf_2_3"/>
    <property type="match status" value="1"/>
</dbReference>
<feature type="transmembrane region" description="Helical" evidence="2">
    <location>
        <begin position="875"/>
        <end position="908"/>
    </location>
</feature>
<dbReference type="EMBL" id="CP110615">
    <property type="protein sequence ID" value="UZJ25547.1"/>
    <property type="molecule type" value="Genomic_DNA"/>
</dbReference>
<sequence length="1267" mass="124643">MHEGGVAPARAAAGTTGAEVAAVLVCHDGDRWLPEVLDSLGAQTAAPTVLVAVDTGSTDTTAALLAAALDAGRLSAVVTLARGAGFGAAVRAGLGRAGTELGGRPRWLWVLHDDSAPEPHCLESLLAAVDVSPSVGVVGPLCLDWDDPRVVVEAGLSTDASGQLQTGIGTDELDDGQFFQTSEVLAVSSAGALVDVGTFDALDGYDAALPLFGDDLDFGWRAQRSGKVVLCVPSARVRHVRAARRGLRGLEALGDSLGRTLPPGRAGARLAERAHGLRTFLVNTSGPSYRLGLLRLTVLAVLRSIGFLLLRNPRAARIERQALRWALGPVAAVGTARAVRAELFTTGAGTVRGLLTSRTTRVRNLVRGGVAGLARRQVRAELALGRLPEGATALTAGPTLVPLATPTPVPPALPVAPTPPALLPGDDPGPVVAPARPRPSPGPRGGAAPPPTSTAAEPGPGPQEPPPALAPAVEPSPVGGVPARPRRAAVAPPAGAVALSPTRRTAGLRRPVRQVTVAAAPEVAAPALEGARTAPAALVTPPAAPLTAALAAPDAAVGSPVRALRPSPVSRDPLVAAAQARAAAARTAALDADPGSVGDRALVVVRVGAPRVLRQLVLSPLVLLLVGLTLLSLVVHHARLGLSVSGGGLLPAPGGLTPLLSSYVAEWHAVAGGTAAPAPVLTGVLGVLGVLVGGADHAVALLLLAALPLAGASAYLATRSVALPAGWRAGVGAGWALLPVGAAGVGQGRLDTVLTQVLLPLVLAGVFSVLRGAPAGGAGRGGSTWLATAASTSLALAVVGSAAPVVHLLVVVLVLVGFVVVRPAPGPGTGVRRALALFAVVLLPVGLLVPWPAVVLTHPSVLLQGVGSPVPGADVGLLGLVGLGGSAPGVAGAAGLLVVLAALLLAVLAPQRRMVGGLAVAVLGGATAVAVAGRRSVPLAGGPEVPGSTGPALLLAAAGVLVVVVVGLQQLHVRGRSGSAPAPLHLPRRAGAALAALVLVVLAVGTGLTAADGVVRAGPAAALPGGLRAELEDAGALVLSVGGAEGPDRLGPASLPGLGDDDLAPVAGVLRRTAGWAGDLTGGDTAAASSAVAQVAAAGVGAVVLPPGVPATQPLLDTGLVSDAGSTTDGRAVLRVELATGGAQLLETALATAARTGGDPPTAAGSEGITAVPGGPPDLGVRVSGGADGRLLVLAAEDEPGWQVTVDGQAVAVARAYGHLVGVALPGPASEVVVTRSTVLRSLLLLGQGAVLLFTLFVAVPPRRRED</sequence>
<dbReference type="EC" id="2.4.-.-" evidence="3"/>
<feature type="transmembrane region" description="Helical" evidence="2">
    <location>
        <begin position="915"/>
        <end position="932"/>
    </location>
</feature>
<name>A0ABY6P1M2_9NOCA</name>
<proteinExistence type="predicted"/>
<feature type="compositionally biased region" description="Pro residues" evidence="1">
    <location>
        <begin position="436"/>
        <end position="452"/>
    </location>
</feature>
<feature type="transmembrane region" description="Helical" evidence="2">
    <location>
        <begin position="616"/>
        <end position="635"/>
    </location>
</feature>
<organism evidence="3 4">
    <name type="scientific">Rhodococcus antarcticus</name>
    <dbReference type="NCBI Taxonomy" id="2987751"/>
    <lineage>
        <taxon>Bacteria</taxon>
        <taxon>Bacillati</taxon>
        <taxon>Actinomycetota</taxon>
        <taxon>Actinomycetes</taxon>
        <taxon>Mycobacteriales</taxon>
        <taxon>Nocardiaceae</taxon>
        <taxon>Rhodococcus</taxon>
    </lineage>
</organism>
<feature type="compositionally biased region" description="Pro residues" evidence="1">
    <location>
        <begin position="459"/>
        <end position="469"/>
    </location>
</feature>
<dbReference type="Proteomes" id="UP001164965">
    <property type="component" value="Chromosome"/>
</dbReference>
<keyword evidence="3" id="KW-0328">Glycosyltransferase</keyword>
<evidence type="ECO:0000313" key="4">
    <source>
        <dbReference type="Proteomes" id="UP001164965"/>
    </source>
</evidence>
<feature type="compositionally biased region" description="Pro residues" evidence="1">
    <location>
        <begin position="411"/>
        <end position="422"/>
    </location>
</feature>
<feature type="transmembrane region" description="Helical" evidence="2">
    <location>
        <begin position="793"/>
        <end position="821"/>
    </location>
</feature>
<feature type="transmembrane region" description="Helical" evidence="2">
    <location>
        <begin position="729"/>
        <end position="746"/>
    </location>
</feature>
<feature type="compositionally biased region" description="Low complexity" evidence="1">
    <location>
        <begin position="470"/>
        <end position="498"/>
    </location>
</feature>
<reference evidence="3" key="1">
    <citation type="submission" date="2022-10" db="EMBL/GenBank/DDBJ databases">
        <title>Rhodococcus sp.75.</title>
        <authorList>
            <person name="Sun M."/>
        </authorList>
    </citation>
    <scope>NUCLEOTIDE SEQUENCE</scope>
    <source>
        <strain evidence="3">75</strain>
    </source>
</reference>
<feature type="transmembrane region" description="Helical" evidence="2">
    <location>
        <begin position="992"/>
        <end position="1011"/>
    </location>
</feature>
<dbReference type="GO" id="GO:0016757">
    <property type="term" value="F:glycosyltransferase activity"/>
    <property type="evidence" value="ECO:0007669"/>
    <property type="project" value="UniProtKB-KW"/>
</dbReference>
<accession>A0ABY6P1M2</accession>
<feature type="transmembrane region" description="Helical" evidence="2">
    <location>
        <begin position="753"/>
        <end position="773"/>
    </location>
</feature>
<dbReference type="SUPFAM" id="SSF53448">
    <property type="entry name" value="Nucleotide-diphospho-sugar transferases"/>
    <property type="match status" value="1"/>
</dbReference>
<gene>
    <name evidence="3" type="ORF">RHODO2019_03515</name>
</gene>
<keyword evidence="2" id="KW-0472">Membrane</keyword>
<protein>
    <submittedName>
        <fullName evidence="3">Glycosyltransferase</fullName>
        <ecNumber evidence="3">2.4.-.-</ecNumber>
    </submittedName>
</protein>
<feature type="region of interest" description="Disordered" evidence="1">
    <location>
        <begin position="1156"/>
        <end position="1177"/>
    </location>
</feature>
<feature type="transmembrane region" description="Helical" evidence="2">
    <location>
        <begin position="698"/>
        <end position="717"/>
    </location>
</feature>
<evidence type="ECO:0000313" key="3">
    <source>
        <dbReference type="EMBL" id="UZJ25547.1"/>
    </source>
</evidence>
<dbReference type="InterPro" id="IPR050834">
    <property type="entry name" value="Glycosyltransf_2"/>
</dbReference>
<keyword evidence="4" id="KW-1185">Reference proteome</keyword>
<feature type="region of interest" description="Disordered" evidence="1">
    <location>
        <begin position="411"/>
        <end position="510"/>
    </location>
</feature>
<keyword evidence="3" id="KW-0808">Transferase</keyword>
<dbReference type="InterPro" id="IPR029044">
    <property type="entry name" value="Nucleotide-diphossugar_trans"/>
</dbReference>
<feature type="transmembrane region" description="Helical" evidence="2">
    <location>
        <begin position="667"/>
        <end position="691"/>
    </location>
</feature>
<keyword evidence="2" id="KW-1133">Transmembrane helix</keyword>
<dbReference type="Gene3D" id="3.90.550.10">
    <property type="entry name" value="Spore Coat Polysaccharide Biosynthesis Protein SpsA, Chain A"/>
    <property type="match status" value="1"/>
</dbReference>
<evidence type="ECO:0000256" key="1">
    <source>
        <dbReference type="SAM" id="MobiDB-lite"/>
    </source>
</evidence>
<feature type="transmembrane region" description="Helical" evidence="2">
    <location>
        <begin position="833"/>
        <end position="855"/>
    </location>
</feature>
<feature type="compositionally biased region" description="Low complexity" evidence="1">
    <location>
        <begin position="423"/>
        <end position="435"/>
    </location>
</feature>